<dbReference type="InterPro" id="IPR009326">
    <property type="entry name" value="DUF984"/>
</dbReference>
<reference evidence="3" key="1">
    <citation type="submission" date="2016-10" db="EMBL/GenBank/DDBJ databases">
        <authorList>
            <person name="Varghese N."/>
        </authorList>
    </citation>
    <scope>NUCLEOTIDE SEQUENCE [LARGE SCALE GENOMIC DNA]</scope>
    <source>
        <strain evidence="3">DSM 24868</strain>
    </source>
</reference>
<organism evidence="2 3">
    <name type="scientific">Demequina mangrovi</name>
    <dbReference type="NCBI Taxonomy" id="1043493"/>
    <lineage>
        <taxon>Bacteria</taxon>
        <taxon>Bacillati</taxon>
        <taxon>Actinomycetota</taxon>
        <taxon>Actinomycetes</taxon>
        <taxon>Micrococcales</taxon>
        <taxon>Demequinaceae</taxon>
        <taxon>Demequina</taxon>
    </lineage>
</organism>
<evidence type="ECO:0000259" key="1">
    <source>
        <dbReference type="PROSITE" id="PS51725"/>
    </source>
</evidence>
<dbReference type="InterPro" id="IPR011008">
    <property type="entry name" value="Dimeric_a/b-barrel"/>
</dbReference>
<dbReference type="PANTHER" id="PTHR39203">
    <property type="entry name" value="CYTOPLASMIC PROTEIN-RELATED"/>
    <property type="match status" value="1"/>
</dbReference>
<dbReference type="Gene3D" id="3.10.400.10">
    <property type="entry name" value="Sulfate adenylyltransferase"/>
    <property type="match status" value="1"/>
</dbReference>
<dbReference type="STRING" id="1043493.SAMN05421637_2410"/>
<dbReference type="InterPro" id="IPR007374">
    <property type="entry name" value="ASCH_domain"/>
</dbReference>
<gene>
    <name evidence="2" type="ORF">SAMN05421637_2410</name>
</gene>
<dbReference type="AlphaFoldDB" id="A0A1H7A7G7"/>
<sequence>MITESVVLTVKPGHEAPYERAFRAASFIIARQRGYLGHSLKRGMEDPSTYLLTVEWETLEDHEEGFRGSADYQEWRALLHPFYDALPSVPHYGEDLAASAAAWADAPDPADEDALARFWERCRAEVPGLPEARPEAWAFGATRAHADVLLELVLAGVKTGTAGALWEYEADGDPVPEVGELSIILDADGAPQALIETTDVSIVPFDRVDADHAASEGEGDRTLEHWREVHGRFWRTYARMAHPFAADMPVVCERFRLVLAAGAPRP</sequence>
<dbReference type="CDD" id="cd06553">
    <property type="entry name" value="ASCH_Ef3133_like"/>
    <property type="match status" value="1"/>
</dbReference>
<dbReference type="RefSeq" id="WP_342341834.1">
    <property type="nucleotide sequence ID" value="NZ_BBLU01000014.1"/>
</dbReference>
<dbReference type="eggNOG" id="COG4405">
    <property type="taxonomic scope" value="Bacteria"/>
</dbReference>
<dbReference type="Pfam" id="PF03992">
    <property type="entry name" value="ABM"/>
    <property type="match status" value="1"/>
</dbReference>
<dbReference type="SUPFAM" id="SSF54909">
    <property type="entry name" value="Dimeric alpha+beta barrel"/>
    <property type="match status" value="1"/>
</dbReference>
<dbReference type="PANTHER" id="PTHR39203:SF1">
    <property type="entry name" value="CYTOPLASMIC PROTEIN"/>
    <property type="match status" value="1"/>
</dbReference>
<protein>
    <submittedName>
        <fullName evidence="2">Uncharacterized protein YhfF</fullName>
    </submittedName>
</protein>
<evidence type="ECO:0000313" key="3">
    <source>
        <dbReference type="Proteomes" id="UP000183315"/>
    </source>
</evidence>
<accession>A0A1H7A7G7</accession>
<dbReference type="Proteomes" id="UP000183315">
    <property type="component" value="Unassembled WGS sequence"/>
</dbReference>
<dbReference type="Gene3D" id="3.30.70.100">
    <property type="match status" value="1"/>
</dbReference>
<dbReference type="eggNOG" id="COG2329">
    <property type="taxonomic scope" value="Bacteria"/>
</dbReference>
<dbReference type="SMART" id="SM01022">
    <property type="entry name" value="ASCH"/>
    <property type="match status" value="1"/>
</dbReference>
<dbReference type="InterPro" id="IPR007138">
    <property type="entry name" value="ABM_dom"/>
</dbReference>
<dbReference type="Pfam" id="PF04266">
    <property type="entry name" value="ASCH"/>
    <property type="match status" value="1"/>
</dbReference>
<dbReference type="PROSITE" id="PS51725">
    <property type="entry name" value="ABM"/>
    <property type="match status" value="1"/>
</dbReference>
<proteinExistence type="predicted"/>
<name>A0A1H7A7G7_9MICO</name>
<dbReference type="SUPFAM" id="SSF88697">
    <property type="entry name" value="PUA domain-like"/>
    <property type="match status" value="1"/>
</dbReference>
<dbReference type="InterPro" id="IPR015947">
    <property type="entry name" value="PUA-like_sf"/>
</dbReference>
<dbReference type="EMBL" id="FNZI01000006">
    <property type="protein sequence ID" value="SEJ61551.1"/>
    <property type="molecule type" value="Genomic_DNA"/>
</dbReference>
<evidence type="ECO:0000313" key="2">
    <source>
        <dbReference type="EMBL" id="SEJ61551.1"/>
    </source>
</evidence>
<feature type="domain" description="ABM" evidence="1">
    <location>
        <begin position="2"/>
        <end position="92"/>
    </location>
</feature>
<keyword evidence="3" id="KW-1185">Reference proteome</keyword>